<dbReference type="Gene3D" id="1.20.120.330">
    <property type="entry name" value="Nucleotidyltransferases domain 2"/>
    <property type="match status" value="1"/>
</dbReference>
<dbReference type="Pfam" id="PF05168">
    <property type="entry name" value="HEPN"/>
    <property type="match status" value="1"/>
</dbReference>
<evidence type="ECO:0000259" key="1">
    <source>
        <dbReference type="PROSITE" id="PS50910"/>
    </source>
</evidence>
<gene>
    <name evidence="2" type="ORF">N47_M25500</name>
</gene>
<dbReference type="SMART" id="SM00748">
    <property type="entry name" value="HEPN"/>
    <property type="match status" value="1"/>
</dbReference>
<organism evidence="2">
    <name type="scientific">uncultured Desulfobacterium sp</name>
    <dbReference type="NCBI Taxonomy" id="201089"/>
    <lineage>
        <taxon>Bacteria</taxon>
        <taxon>Pseudomonadati</taxon>
        <taxon>Thermodesulfobacteriota</taxon>
        <taxon>Desulfobacteria</taxon>
        <taxon>Desulfobacterales</taxon>
        <taxon>Desulfobacteriaceae</taxon>
        <taxon>Desulfobacterium</taxon>
        <taxon>environmental samples</taxon>
    </lineage>
</organism>
<dbReference type="SUPFAM" id="SSF81593">
    <property type="entry name" value="Nucleotidyltransferase substrate binding subunit/domain"/>
    <property type="match status" value="1"/>
</dbReference>
<evidence type="ECO:0000313" key="2">
    <source>
        <dbReference type="EMBL" id="CBX31725.1"/>
    </source>
</evidence>
<accession>E1YMD1</accession>
<dbReference type="PROSITE" id="PS50910">
    <property type="entry name" value="HEPN"/>
    <property type="match status" value="1"/>
</dbReference>
<proteinExistence type="predicted"/>
<dbReference type="InterPro" id="IPR007842">
    <property type="entry name" value="HEPN_dom"/>
</dbReference>
<dbReference type="AlphaFoldDB" id="E1YMD1"/>
<reference evidence="2" key="1">
    <citation type="journal article" date="2011" name="Environ. Microbiol.">
        <title>Genomic insights into the metabolic potential of the polycyclic aromatic hydrocarbon degrading sulfate-reducing Deltaproteobacterium N47.</title>
        <authorList>
            <person name="Bergmann F."/>
            <person name="Selesi D."/>
            <person name="Weinmaier T."/>
            <person name="Tischler P."/>
            <person name="Rattei T."/>
            <person name="Meckenstock R.U."/>
        </authorList>
    </citation>
    <scope>NUCLEOTIDE SEQUENCE</scope>
</reference>
<protein>
    <recommendedName>
        <fullName evidence="1">HEPN domain-containing protein</fullName>
    </recommendedName>
</protein>
<name>E1YMD1_9BACT</name>
<dbReference type="EMBL" id="FR695878">
    <property type="protein sequence ID" value="CBX31725.1"/>
    <property type="molecule type" value="Genomic_DNA"/>
</dbReference>
<feature type="domain" description="HEPN" evidence="1">
    <location>
        <begin position="1"/>
        <end position="98"/>
    </location>
</feature>
<sequence>MLFDSGKYDWCLFVGHLVIEKTLKGCYVKYKNDFPPRSHDLVKLADMAGIQMDEEMVEFLDAVNTFNISTRYPDEKFKFYKLCTKEFAEQNFYRIKEIREWLLQKIYP</sequence>